<dbReference type="Proteomes" id="UP001143474">
    <property type="component" value="Unassembled WGS sequence"/>
</dbReference>
<name>A0A9W6HYR4_9ACTN</name>
<keyword evidence="1" id="KW-0472">Membrane</keyword>
<accession>A0A9W6HYR4</accession>
<dbReference type="EMBL" id="BSEV01000002">
    <property type="protein sequence ID" value="GLK07835.1"/>
    <property type="molecule type" value="Genomic_DNA"/>
</dbReference>
<sequence length="89" mass="9606">MTSTPAAGPAPAAGSRSFWRRIAAAPPRLWVALALLALGVSFVAQNRGAVRIRWLVLDVTSPLWAALLAMLLVGVLIGLLARRWPPKRR</sequence>
<proteinExistence type="predicted"/>
<evidence type="ECO:0000313" key="3">
    <source>
        <dbReference type="Proteomes" id="UP001143474"/>
    </source>
</evidence>
<evidence type="ECO:0000256" key="1">
    <source>
        <dbReference type="SAM" id="Phobius"/>
    </source>
</evidence>
<reference evidence="2" key="1">
    <citation type="journal article" date="2014" name="Int. J. Syst. Evol. Microbiol.">
        <title>Complete genome sequence of Corynebacterium casei LMG S-19264T (=DSM 44701T), isolated from a smear-ripened cheese.</title>
        <authorList>
            <consortium name="US DOE Joint Genome Institute (JGI-PGF)"/>
            <person name="Walter F."/>
            <person name="Albersmeier A."/>
            <person name="Kalinowski J."/>
            <person name="Ruckert C."/>
        </authorList>
    </citation>
    <scope>NUCLEOTIDE SEQUENCE</scope>
    <source>
        <strain evidence="2">VKM Ac-2007</strain>
    </source>
</reference>
<evidence type="ECO:0000313" key="2">
    <source>
        <dbReference type="EMBL" id="GLK07835.1"/>
    </source>
</evidence>
<protein>
    <recommendedName>
        <fullName evidence="4">DUF1049 domain-containing protein</fullName>
    </recommendedName>
</protein>
<evidence type="ECO:0008006" key="4">
    <source>
        <dbReference type="Google" id="ProtNLM"/>
    </source>
</evidence>
<gene>
    <name evidence="2" type="ORF">GCM10017600_12400</name>
</gene>
<keyword evidence="3" id="KW-1185">Reference proteome</keyword>
<feature type="transmembrane region" description="Helical" evidence="1">
    <location>
        <begin position="63"/>
        <end position="81"/>
    </location>
</feature>
<keyword evidence="1" id="KW-1133">Transmembrane helix</keyword>
<reference evidence="2" key="2">
    <citation type="submission" date="2023-01" db="EMBL/GenBank/DDBJ databases">
        <authorList>
            <person name="Sun Q."/>
            <person name="Evtushenko L."/>
        </authorList>
    </citation>
    <scope>NUCLEOTIDE SEQUENCE</scope>
    <source>
        <strain evidence="2">VKM Ac-2007</strain>
    </source>
</reference>
<dbReference type="RefSeq" id="WP_271216372.1">
    <property type="nucleotide sequence ID" value="NZ_BAAAVD010000024.1"/>
</dbReference>
<organism evidence="2 3">
    <name type="scientific">Streptosporangium carneum</name>
    <dbReference type="NCBI Taxonomy" id="47481"/>
    <lineage>
        <taxon>Bacteria</taxon>
        <taxon>Bacillati</taxon>
        <taxon>Actinomycetota</taxon>
        <taxon>Actinomycetes</taxon>
        <taxon>Streptosporangiales</taxon>
        <taxon>Streptosporangiaceae</taxon>
        <taxon>Streptosporangium</taxon>
    </lineage>
</organism>
<keyword evidence="1" id="KW-0812">Transmembrane</keyword>
<comment type="caution">
    <text evidence="2">The sequence shown here is derived from an EMBL/GenBank/DDBJ whole genome shotgun (WGS) entry which is preliminary data.</text>
</comment>
<feature type="transmembrane region" description="Helical" evidence="1">
    <location>
        <begin position="25"/>
        <end position="43"/>
    </location>
</feature>
<dbReference type="AlphaFoldDB" id="A0A9W6HYR4"/>